<dbReference type="Gene3D" id="2.60.120.620">
    <property type="entry name" value="q2cbj1_9rhob like domain"/>
    <property type="match status" value="1"/>
</dbReference>
<name>A0ABT3KGR8_9GAMM</name>
<evidence type="ECO:0000313" key="1">
    <source>
        <dbReference type="EMBL" id="MCW4629737.1"/>
    </source>
</evidence>
<keyword evidence="2" id="KW-1185">Reference proteome</keyword>
<sequence length="454" mass="51986">MNGFKTPIAELTDLYSEKDDISLPDIEQHVLWRNAYFQHFSSRAAWQQYRAVIDDPQLKHWCEKESGNAQSLIDCRGWKVFKDAIERVYRYLMSEGVALERATVTLPVILSIEQHAKEEFARGEASLCIYIRIDFNTGAQMCLQSKERMAVEIECGAMHIVSGYQRHRLAGKGVVMAFQIDLPSISRPDVLNTTYESQDSLNDEWIFYAAVAQPIHHPLVSFECIKEKIDWLEHRAYKRYRRLECPVIKKYLLENANPQFATQAEKDVVRGYGNQTNTVESNRFHLKEHILVLTELQCSALVQFIDDNISSAVIDSVDDFPEYQVDVSFELLSQLVGKETCQTILDLPNVLDNSLSHKLSSQLGYSLFLRLYSEETRPLIPFHHDICAYTCVIALNDQSDFSGGYFVMLNGDNLERAAWKQGEALLHSGNLVHGVSKMNAGKRYSLVMFTNYLD</sequence>
<dbReference type="SUPFAM" id="SSF51197">
    <property type="entry name" value="Clavaminate synthase-like"/>
    <property type="match status" value="1"/>
</dbReference>
<comment type="caution">
    <text evidence="1">The sequence shown here is derived from an EMBL/GenBank/DDBJ whole genome shotgun (WGS) entry which is preliminary data.</text>
</comment>
<organism evidence="1 2">
    <name type="scientific">Marinomonas rhodophyticola</name>
    <dbReference type="NCBI Taxonomy" id="2992803"/>
    <lineage>
        <taxon>Bacteria</taxon>
        <taxon>Pseudomonadati</taxon>
        <taxon>Pseudomonadota</taxon>
        <taxon>Gammaproteobacteria</taxon>
        <taxon>Oceanospirillales</taxon>
        <taxon>Oceanospirillaceae</taxon>
        <taxon>Marinomonas</taxon>
    </lineage>
</organism>
<dbReference type="EMBL" id="JAPEUL010000007">
    <property type="protein sequence ID" value="MCW4629737.1"/>
    <property type="molecule type" value="Genomic_DNA"/>
</dbReference>
<proteinExistence type="predicted"/>
<reference evidence="1" key="1">
    <citation type="submission" date="2022-11" db="EMBL/GenBank/DDBJ databases">
        <title>Marinomonas sp. nov., isolated from marine algae.</title>
        <authorList>
            <person name="Choi D.G."/>
            <person name="Kim J.M."/>
            <person name="Lee J.K."/>
            <person name="Baek J.H."/>
            <person name="Jeon C.O."/>
        </authorList>
    </citation>
    <scope>NUCLEOTIDE SEQUENCE</scope>
    <source>
        <strain evidence="1">KJ51-3</strain>
    </source>
</reference>
<evidence type="ECO:0000313" key="2">
    <source>
        <dbReference type="Proteomes" id="UP001431181"/>
    </source>
</evidence>
<accession>A0ABT3KGR8</accession>
<dbReference type="Proteomes" id="UP001431181">
    <property type="component" value="Unassembled WGS sequence"/>
</dbReference>
<dbReference type="RefSeq" id="WP_265218974.1">
    <property type="nucleotide sequence ID" value="NZ_JAPEUL010000007.1"/>
</dbReference>
<protein>
    <submittedName>
        <fullName evidence="1">2OG-Fe(II) oxygenase</fullName>
    </submittedName>
</protein>
<gene>
    <name evidence="1" type="ORF">ONZ52_12515</name>
</gene>